<dbReference type="PANTHER" id="PTHR39084">
    <property type="entry name" value="MEMBRANE PROTEIN-RELATED"/>
    <property type="match status" value="1"/>
</dbReference>
<dbReference type="InterPro" id="IPR025105">
    <property type="entry name" value="DUF4010"/>
</dbReference>
<feature type="domain" description="DUF4010" evidence="2">
    <location>
        <begin position="191"/>
        <end position="400"/>
    </location>
</feature>
<evidence type="ECO:0000313" key="3">
    <source>
        <dbReference type="EMBL" id="VAW40484.1"/>
    </source>
</evidence>
<dbReference type="AlphaFoldDB" id="A0A3B0W9U4"/>
<feature type="transmembrane region" description="Helical" evidence="1">
    <location>
        <begin position="276"/>
        <end position="294"/>
    </location>
</feature>
<feature type="transmembrane region" description="Helical" evidence="1">
    <location>
        <begin position="245"/>
        <end position="264"/>
    </location>
</feature>
<feature type="transmembrane region" description="Helical" evidence="1">
    <location>
        <begin position="111"/>
        <end position="133"/>
    </location>
</feature>
<accession>A0A3B0W9U4</accession>
<protein>
    <submittedName>
        <fullName evidence="3">Glutamate synthase [NADPH] large chain</fullName>
        <ecNumber evidence="3">1.4.1.13</ecNumber>
    </submittedName>
</protein>
<sequence>MPDFSTVIQQQWFGLILVAVFGFITGLEMREYLQQRALELKIDKKLAFGTSRTYTFIAIIGYIFTILDSTKLLYLTGLIVISLFLTLFYFKKLQANHSHTMQPLMVLLVYSYGPIVVSLPLWMLVLVFVIIIFTLNAKPLELHLTKIIEPNEIFTLAKFLLLMGVILPLMPHQQISDIIPTSPYKIWLTVVIISAISYIGYLLKRYIFTKQGYFLMGIIGGVYSSTATTIVLAKKAKSLKNYDHNLNAGIVSATGMLYIRLFVLTTIFNPAIIKHIGLPLGLMAFLTFSVAFIVKRNAKKSSKNPIIATGKSNPLELQVALIFATLFVVMTVITQYVVSNYGHVGLNFLSFIVGFTDIDPFVLSVLTGHLEGITANQVASAILIAAASDNLLKATYAYFFSGRKNTKPAIIALLVLSAITLALGLVF</sequence>
<name>A0A3B0W9U4_9ZZZZ</name>
<dbReference type="Pfam" id="PF13194">
    <property type="entry name" value="DUF4010"/>
    <property type="match status" value="1"/>
</dbReference>
<feature type="transmembrane region" description="Helical" evidence="1">
    <location>
        <begin position="12"/>
        <end position="33"/>
    </location>
</feature>
<feature type="transmembrane region" description="Helical" evidence="1">
    <location>
        <begin position="182"/>
        <end position="201"/>
    </location>
</feature>
<dbReference type="PANTHER" id="PTHR39084:SF1">
    <property type="entry name" value="DUF4010 DOMAIN-CONTAINING PROTEIN"/>
    <property type="match status" value="1"/>
</dbReference>
<feature type="transmembrane region" description="Helical" evidence="1">
    <location>
        <begin position="406"/>
        <end position="426"/>
    </location>
</feature>
<dbReference type="EMBL" id="UOEW01000272">
    <property type="protein sequence ID" value="VAW40484.1"/>
    <property type="molecule type" value="Genomic_DNA"/>
</dbReference>
<keyword evidence="1" id="KW-0812">Transmembrane</keyword>
<proteinExistence type="predicted"/>
<dbReference type="GO" id="GO:0004355">
    <property type="term" value="F:glutamate synthase (NADPH) activity"/>
    <property type="evidence" value="ECO:0007669"/>
    <property type="project" value="UniProtKB-EC"/>
</dbReference>
<keyword evidence="1" id="KW-0472">Membrane</keyword>
<evidence type="ECO:0000256" key="1">
    <source>
        <dbReference type="SAM" id="Phobius"/>
    </source>
</evidence>
<organism evidence="3">
    <name type="scientific">hydrothermal vent metagenome</name>
    <dbReference type="NCBI Taxonomy" id="652676"/>
    <lineage>
        <taxon>unclassified sequences</taxon>
        <taxon>metagenomes</taxon>
        <taxon>ecological metagenomes</taxon>
    </lineage>
</organism>
<reference evidence="3" key="1">
    <citation type="submission" date="2018-06" db="EMBL/GenBank/DDBJ databases">
        <authorList>
            <person name="Zhirakovskaya E."/>
        </authorList>
    </citation>
    <scope>NUCLEOTIDE SEQUENCE</scope>
</reference>
<feature type="transmembrane region" description="Helical" evidence="1">
    <location>
        <begin position="315"/>
        <end position="338"/>
    </location>
</feature>
<keyword evidence="1" id="KW-1133">Transmembrane helix</keyword>
<dbReference type="EC" id="1.4.1.13" evidence="3"/>
<feature type="transmembrane region" description="Helical" evidence="1">
    <location>
        <begin position="213"/>
        <end position="233"/>
    </location>
</feature>
<keyword evidence="3" id="KW-0560">Oxidoreductase</keyword>
<feature type="transmembrane region" description="Helical" evidence="1">
    <location>
        <begin position="72"/>
        <end position="90"/>
    </location>
</feature>
<feature type="transmembrane region" description="Helical" evidence="1">
    <location>
        <begin position="45"/>
        <end position="66"/>
    </location>
</feature>
<feature type="transmembrane region" description="Helical" evidence="1">
    <location>
        <begin position="153"/>
        <end position="170"/>
    </location>
</feature>
<gene>
    <name evidence="3" type="ORF">MNBD_GAMMA01-1861</name>
</gene>
<evidence type="ECO:0000259" key="2">
    <source>
        <dbReference type="Pfam" id="PF13194"/>
    </source>
</evidence>